<dbReference type="GO" id="GO:0019171">
    <property type="term" value="F:(3R)-hydroxyacyl-[acyl-carrier-protein] dehydratase activity"/>
    <property type="evidence" value="ECO:0007669"/>
    <property type="project" value="TreeGrafter"/>
</dbReference>
<sequence length="597" mass="66985">MKRNVLLALGGRRSAIALRTYSSLCDRLHRELTSRILPLHFDYLHTQPSHLLSLTLADLLPGDLISSRIHTALPSVTHASRMPAGHHLAYFPPQVTLSQLLPDGTDILHSPGGPFERRLWAGGSVRFPVTGGLILNGARAVCIETIRDVIVKGRQGAEKVIVKIERRMGVVREGEEEGSIRERIWKETEDENGHATIIENRNLAFMRKKTQDELNFDRMDFDNCQRVIKPPPSPEYRLKIKPTRSLLFRFSALTFNAHSIHLDEAYTQNVEGFRNLLVHGPLTLTLMLTVLEAHLARSDHTIREFDYRNVAPLYVDEPLTICGKPKSGKENVWDVWIEGKNGGLAVRGTAFTSPVTLTALTFVQSALVYGGLLSGRYVIFRPGLVFKLLPEAWRLLSSFLLTGPRLDFILDLYFMFKYGSALETASPRFSLPGDFFTYVFFVATVITLTAGCLLDDVIFTHALIMAFVYTFAQDNKGRKTSFFVVQLPVEFLPWAMLTWTLVLGGWHAAFSESMGIVAAHMYDFFSRIYPTFGGGRNYIVTPTVVRRIFSAHTSPSQHRAYGTAYRPITEEQNPSQGRGSFQSPWSSRGPGRRLGGG</sequence>
<dbReference type="EMBL" id="QQZZ01000102">
    <property type="protein sequence ID" value="RMZ42890.1"/>
    <property type="molecule type" value="Genomic_DNA"/>
</dbReference>
<dbReference type="Pfam" id="PF04511">
    <property type="entry name" value="DER1"/>
    <property type="match status" value="1"/>
</dbReference>
<evidence type="ECO:0000313" key="3">
    <source>
        <dbReference type="EMBL" id="RMZ42890.1"/>
    </source>
</evidence>
<protein>
    <recommendedName>
        <fullName evidence="5">Derlin</fullName>
    </recommendedName>
</protein>
<dbReference type="PANTHER" id="PTHR28152">
    <property type="entry name" value="HYDROXYACYL-THIOESTER DEHYDRATASE TYPE 2, MITOCHONDRIAL"/>
    <property type="match status" value="1"/>
</dbReference>
<dbReference type="InterPro" id="IPR029069">
    <property type="entry name" value="HotDog_dom_sf"/>
</dbReference>
<comment type="caution">
    <text evidence="3">The sequence shown here is derived from an EMBL/GenBank/DDBJ whole genome shotgun (WGS) entry which is preliminary data.</text>
</comment>
<evidence type="ECO:0000256" key="1">
    <source>
        <dbReference type="SAM" id="MobiDB-lite"/>
    </source>
</evidence>
<feature type="transmembrane region" description="Helical" evidence="2">
    <location>
        <begin position="436"/>
        <end position="469"/>
    </location>
</feature>
<proteinExistence type="predicted"/>
<evidence type="ECO:0008006" key="5">
    <source>
        <dbReference type="Google" id="ProtNLM"/>
    </source>
</evidence>
<dbReference type="GO" id="GO:0005739">
    <property type="term" value="C:mitochondrion"/>
    <property type="evidence" value="ECO:0007669"/>
    <property type="project" value="TreeGrafter"/>
</dbReference>
<dbReference type="Proteomes" id="UP000275480">
    <property type="component" value="Unassembled WGS sequence"/>
</dbReference>
<dbReference type="PANTHER" id="PTHR28152:SF1">
    <property type="entry name" value="HYDROXYACYL-THIOESTER DEHYDRATASE TYPE 2, MITOCHONDRIAL"/>
    <property type="match status" value="1"/>
</dbReference>
<dbReference type="SUPFAM" id="SSF54637">
    <property type="entry name" value="Thioesterase/thiol ester dehydrase-isomerase"/>
    <property type="match status" value="1"/>
</dbReference>
<feature type="region of interest" description="Disordered" evidence="1">
    <location>
        <begin position="567"/>
        <end position="597"/>
    </location>
</feature>
<dbReference type="Gene3D" id="3.10.129.10">
    <property type="entry name" value="Hotdog Thioesterase"/>
    <property type="match status" value="1"/>
</dbReference>
<evidence type="ECO:0000313" key="4">
    <source>
        <dbReference type="Proteomes" id="UP000275480"/>
    </source>
</evidence>
<dbReference type="AlphaFoldDB" id="A0AB74C848"/>
<keyword evidence="2" id="KW-0812">Transmembrane</keyword>
<dbReference type="InterPro" id="IPR052741">
    <property type="entry name" value="Mitochondrial_HTD2"/>
</dbReference>
<feature type="transmembrane region" description="Helical" evidence="2">
    <location>
        <begin position="481"/>
        <end position="506"/>
    </location>
</feature>
<keyword evidence="2" id="KW-0472">Membrane</keyword>
<accession>A0AB74C848</accession>
<feature type="compositionally biased region" description="Polar residues" evidence="1">
    <location>
        <begin position="570"/>
        <end position="586"/>
    </location>
</feature>
<dbReference type="InterPro" id="IPR007599">
    <property type="entry name" value="DER1"/>
</dbReference>
<reference evidence="3 4" key="1">
    <citation type="submission" date="2018-07" db="EMBL/GenBank/DDBJ databases">
        <title>Identification of spontaneous genetic mutation associated with occurrence of a yellow conidial color mutant of Aspergillus flavus.</title>
        <authorList>
            <person name="Chang P.-K."/>
            <person name="Mack B.M."/>
            <person name="Scharfenstein L."/>
            <person name="Gilbert M.K."/>
        </authorList>
    </citation>
    <scope>NUCLEOTIDE SEQUENCE [LARGE SCALE GENOMIC DNA]</scope>
    <source>
        <strain evidence="3 4">CA14</strain>
    </source>
</reference>
<name>A0AB74C848_ASPFL</name>
<gene>
    <name evidence="3" type="ORF">CA14_012639</name>
</gene>
<keyword evidence="2" id="KW-1133">Transmembrane helix</keyword>
<organism evidence="3 4">
    <name type="scientific">Aspergillus flavus</name>
    <dbReference type="NCBI Taxonomy" id="5059"/>
    <lineage>
        <taxon>Eukaryota</taxon>
        <taxon>Fungi</taxon>
        <taxon>Dikarya</taxon>
        <taxon>Ascomycota</taxon>
        <taxon>Pezizomycotina</taxon>
        <taxon>Eurotiomycetes</taxon>
        <taxon>Eurotiomycetidae</taxon>
        <taxon>Eurotiales</taxon>
        <taxon>Aspergillaceae</taxon>
        <taxon>Aspergillus</taxon>
        <taxon>Aspergillus subgen. Circumdati</taxon>
    </lineage>
</organism>
<evidence type="ECO:0000256" key="2">
    <source>
        <dbReference type="SAM" id="Phobius"/>
    </source>
</evidence>